<feature type="non-terminal residue" evidence="2">
    <location>
        <position position="1"/>
    </location>
</feature>
<organism evidence="2">
    <name type="scientific">Oikopleura dioica</name>
    <name type="common">Tunicate</name>
    <dbReference type="NCBI Taxonomy" id="34765"/>
    <lineage>
        <taxon>Eukaryota</taxon>
        <taxon>Metazoa</taxon>
        <taxon>Chordata</taxon>
        <taxon>Tunicata</taxon>
        <taxon>Appendicularia</taxon>
        <taxon>Copelata</taxon>
        <taxon>Oikopleuridae</taxon>
        <taxon>Oikopleura</taxon>
    </lineage>
</organism>
<name>E4YGQ5_OIKDI</name>
<accession>E4YGQ5</accession>
<sequence length="90" mass="10410">RRQIVLGPNAQSNPPLNILIPARKTVQQFLFVCNTILHLAEEIKSQHLMKLEYVEENCKNSERSKRELSPEDHKDSKTNDKQDNAQETVI</sequence>
<proteinExistence type="predicted"/>
<dbReference type="AlphaFoldDB" id="E4YGQ5"/>
<dbReference type="Proteomes" id="UP000011014">
    <property type="component" value="Unassembled WGS sequence"/>
</dbReference>
<protein>
    <submittedName>
        <fullName evidence="2">Uncharacterized protein</fullName>
    </submittedName>
</protein>
<dbReference type="EMBL" id="FN654531">
    <property type="protein sequence ID" value="CBY34679.1"/>
    <property type="molecule type" value="Genomic_DNA"/>
</dbReference>
<feature type="region of interest" description="Disordered" evidence="1">
    <location>
        <begin position="59"/>
        <end position="90"/>
    </location>
</feature>
<gene>
    <name evidence="2" type="ORF">GSOID_T00024710001</name>
</gene>
<reference evidence="2" key="1">
    <citation type="journal article" date="2010" name="Science">
        <title>Plasticity of animal genome architecture unmasked by rapid evolution of a pelagic tunicate.</title>
        <authorList>
            <person name="Denoeud F."/>
            <person name="Henriet S."/>
            <person name="Mungpakdee S."/>
            <person name="Aury J.M."/>
            <person name="Da Silva C."/>
            <person name="Brinkmann H."/>
            <person name="Mikhaleva J."/>
            <person name="Olsen L.C."/>
            <person name="Jubin C."/>
            <person name="Canestro C."/>
            <person name="Bouquet J.M."/>
            <person name="Danks G."/>
            <person name="Poulain J."/>
            <person name="Campsteijn C."/>
            <person name="Adamski M."/>
            <person name="Cross I."/>
            <person name="Yadetie F."/>
            <person name="Muffato M."/>
            <person name="Louis A."/>
            <person name="Butcher S."/>
            <person name="Tsagkogeorga G."/>
            <person name="Konrad A."/>
            <person name="Singh S."/>
            <person name="Jensen M.F."/>
            <person name="Cong E.H."/>
            <person name="Eikeseth-Otteraa H."/>
            <person name="Noel B."/>
            <person name="Anthouard V."/>
            <person name="Porcel B.M."/>
            <person name="Kachouri-Lafond R."/>
            <person name="Nishino A."/>
            <person name="Ugolini M."/>
            <person name="Chourrout P."/>
            <person name="Nishida H."/>
            <person name="Aasland R."/>
            <person name="Huzurbazar S."/>
            <person name="Westhof E."/>
            <person name="Delsuc F."/>
            <person name="Lehrach H."/>
            <person name="Reinhardt R."/>
            <person name="Weissenbach J."/>
            <person name="Roy S.W."/>
            <person name="Artiguenave F."/>
            <person name="Postlethwait J.H."/>
            <person name="Manak J.R."/>
            <person name="Thompson E.M."/>
            <person name="Jaillon O."/>
            <person name="Du Pasquier L."/>
            <person name="Boudinot P."/>
            <person name="Liberles D.A."/>
            <person name="Volff J.N."/>
            <person name="Philippe H."/>
            <person name="Lenhard B."/>
            <person name="Roest Crollius H."/>
            <person name="Wincker P."/>
            <person name="Chourrout D."/>
        </authorList>
    </citation>
    <scope>NUCLEOTIDE SEQUENCE [LARGE SCALE GENOMIC DNA]</scope>
</reference>
<feature type="compositionally biased region" description="Basic and acidic residues" evidence="1">
    <location>
        <begin position="59"/>
        <end position="84"/>
    </location>
</feature>
<evidence type="ECO:0000313" key="2">
    <source>
        <dbReference type="EMBL" id="CBY34679.1"/>
    </source>
</evidence>
<evidence type="ECO:0000256" key="1">
    <source>
        <dbReference type="SAM" id="MobiDB-lite"/>
    </source>
</evidence>